<name>A0A0G4B4C8_9BACT</name>
<evidence type="ECO:0000256" key="1">
    <source>
        <dbReference type="SAM" id="Phobius"/>
    </source>
</evidence>
<evidence type="ECO:0000313" key="2">
    <source>
        <dbReference type="EMBL" id="AKM82796.1"/>
    </source>
</evidence>
<proteinExistence type="predicted"/>
<sequence>MSKRAFDILPPMPSNEPRTYHHRAIHKDKGKKEKKSLHTFFVFVFGLFFIFVLFSFAKLNNFNITSSGTNATKQTTQKDSSFELFNNQGQSTLSTESQNKIISVKLQDGGTTASNLVLVKDTLLKNGYEINSTEKALITTDKTIIYYKKGDIAMAKKALATLSTILTAQIQESGSLSADYDLLILIGNQ</sequence>
<feature type="transmembrane region" description="Helical" evidence="1">
    <location>
        <begin position="37"/>
        <end position="57"/>
    </location>
</feature>
<protein>
    <submittedName>
        <fullName evidence="2">Uncharacterized protein</fullName>
    </submittedName>
</protein>
<organism evidence="2 3">
    <name type="scientific">Berkelbacteria bacterium GW2011_GWE1_39_12</name>
    <dbReference type="NCBI Taxonomy" id="1618337"/>
    <lineage>
        <taxon>Bacteria</taxon>
        <taxon>Candidatus Berkelbacteria</taxon>
    </lineage>
</organism>
<keyword evidence="1" id="KW-0472">Membrane</keyword>
<keyword evidence="1" id="KW-0812">Transmembrane</keyword>
<reference evidence="2 3" key="1">
    <citation type="journal article" date="2015" name="Nature">
        <title>rRNA introns, odd ribosomes, and small enigmatic genomes across a large radiation of phyla.</title>
        <authorList>
            <person name="Brown C.T."/>
            <person name="Hug L.A."/>
            <person name="Thomas B.C."/>
            <person name="Sharon I."/>
            <person name="Castelle C.J."/>
            <person name="Singh A."/>
            <person name="Wilkins M.J."/>
            <person name="Williams K.H."/>
            <person name="Banfield J.F."/>
        </authorList>
    </citation>
    <scope>NUCLEOTIDE SEQUENCE [LARGE SCALE GENOMIC DNA]</scope>
</reference>
<gene>
    <name evidence="2" type="ORF">UT28_C0001G1022</name>
</gene>
<dbReference type="KEGG" id="bbgw:UT28_C0001G1022"/>
<dbReference type="EMBL" id="CP011213">
    <property type="protein sequence ID" value="AKM82796.1"/>
    <property type="molecule type" value="Genomic_DNA"/>
</dbReference>
<dbReference type="STRING" id="1618337.UT28_C0001G1022"/>
<dbReference type="Proteomes" id="UP000035648">
    <property type="component" value="Chromosome"/>
</dbReference>
<dbReference type="AlphaFoldDB" id="A0A0G4B4C8"/>
<accession>A0A0G4B4C8</accession>
<evidence type="ECO:0000313" key="3">
    <source>
        <dbReference type="Proteomes" id="UP000035648"/>
    </source>
</evidence>
<keyword evidence="1" id="KW-1133">Transmembrane helix</keyword>